<evidence type="ECO:0000256" key="1">
    <source>
        <dbReference type="SAM" id="Coils"/>
    </source>
</evidence>
<dbReference type="SUPFAM" id="SSF55073">
    <property type="entry name" value="Nucleotide cyclase"/>
    <property type="match status" value="1"/>
</dbReference>
<evidence type="ECO:0000313" key="4">
    <source>
        <dbReference type="EMBL" id="GHO58825.1"/>
    </source>
</evidence>
<dbReference type="InterPro" id="IPR050469">
    <property type="entry name" value="Diguanylate_Cyclase"/>
</dbReference>
<protein>
    <recommendedName>
        <fullName evidence="3">GGDEF domain-containing protein</fullName>
    </recommendedName>
</protein>
<gene>
    <name evidence="4" type="ORF">KSB_73000</name>
</gene>
<evidence type="ECO:0000256" key="2">
    <source>
        <dbReference type="SAM" id="Phobius"/>
    </source>
</evidence>
<reference evidence="4 5" key="1">
    <citation type="journal article" date="2021" name="Int. J. Syst. Evol. Microbiol.">
        <title>Reticulibacter mediterranei gen. nov., sp. nov., within the new family Reticulibacteraceae fam. nov., and Ktedonospora formicarum gen. nov., sp. nov., Ktedonobacter robiniae sp. nov., Dictyobacter formicarum sp. nov. and Dictyobacter arantiisoli sp. nov., belonging to the class Ktedonobacteria.</title>
        <authorList>
            <person name="Yabe S."/>
            <person name="Zheng Y."/>
            <person name="Wang C.M."/>
            <person name="Sakai Y."/>
            <person name="Abe K."/>
            <person name="Yokota A."/>
            <person name="Donadio S."/>
            <person name="Cavaletti L."/>
            <person name="Monciardini P."/>
        </authorList>
    </citation>
    <scope>NUCLEOTIDE SEQUENCE [LARGE SCALE GENOMIC DNA]</scope>
    <source>
        <strain evidence="4 5">SOSP1-30</strain>
    </source>
</reference>
<dbReference type="PANTHER" id="PTHR45138">
    <property type="entry name" value="REGULATORY COMPONENTS OF SENSORY TRANSDUCTION SYSTEM"/>
    <property type="match status" value="1"/>
</dbReference>
<feature type="transmembrane region" description="Helical" evidence="2">
    <location>
        <begin position="20"/>
        <end position="38"/>
    </location>
</feature>
<name>A0ABQ3V2W2_9CHLR</name>
<dbReference type="CDD" id="cd01949">
    <property type="entry name" value="GGDEF"/>
    <property type="match status" value="1"/>
</dbReference>
<accession>A0ABQ3V2W2</accession>
<dbReference type="PROSITE" id="PS50887">
    <property type="entry name" value="GGDEF"/>
    <property type="match status" value="1"/>
</dbReference>
<organism evidence="4 5">
    <name type="scientific">Ktedonobacter robiniae</name>
    <dbReference type="NCBI Taxonomy" id="2778365"/>
    <lineage>
        <taxon>Bacteria</taxon>
        <taxon>Bacillati</taxon>
        <taxon>Chloroflexota</taxon>
        <taxon>Ktedonobacteria</taxon>
        <taxon>Ktedonobacterales</taxon>
        <taxon>Ktedonobacteraceae</taxon>
        <taxon>Ktedonobacter</taxon>
    </lineage>
</organism>
<dbReference type="SMART" id="SM00267">
    <property type="entry name" value="GGDEF"/>
    <property type="match status" value="1"/>
</dbReference>
<sequence length="259" mass="28827">MVAPLLPGWPVLFFSHNRWFALVLLGIVGSLVLAWGSSELPRRSALVREKARSLAREKELREELQRAYEERDRLYQEQAQAALTDTVTGLLNHRAFMQRLDEAIARGQTERSGFLLVFLDVDHFKTINDTWGHLAGDEVLRQVAERLRTALHAGDVAARYGGDEFALILDDVPITRAHEEGERLRRIIQSPPYSGPGLGEPTTEVSVTTSIGVAAYGIHGTQPNRLIDQADQAMYQAKLAGRDCVRVTGARTTFPGQMV</sequence>
<dbReference type="NCBIfam" id="TIGR00254">
    <property type="entry name" value="GGDEF"/>
    <property type="match status" value="1"/>
</dbReference>
<feature type="domain" description="GGDEF" evidence="3">
    <location>
        <begin position="112"/>
        <end position="250"/>
    </location>
</feature>
<dbReference type="EMBL" id="BNJG01000003">
    <property type="protein sequence ID" value="GHO58825.1"/>
    <property type="molecule type" value="Genomic_DNA"/>
</dbReference>
<keyword evidence="1" id="KW-0175">Coiled coil</keyword>
<dbReference type="Gene3D" id="3.30.70.270">
    <property type="match status" value="1"/>
</dbReference>
<comment type="caution">
    <text evidence="4">The sequence shown here is derived from an EMBL/GenBank/DDBJ whole genome shotgun (WGS) entry which is preliminary data.</text>
</comment>
<dbReference type="PANTHER" id="PTHR45138:SF9">
    <property type="entry name" value="DIGUANYLATE CYCLASE DGCM-RELATED"/>
    <property type="match status" value="1"/>
</dbReference>
<dbReference type="InterPro" id="IPR000160">
    <property type="entry name" value="GGDEF_dom"/>
</dbReference>
<proteinExistence type="predicted"/>
<keyword evidence="2" id="KW-0472">Membrane</keyword>
<dbReference type="InterPro" id="IPR043128">
    <property type="entry name" value="Rev_trsase/Diguanyl_cyclase"/>
</dbReference>
<dbReference type="Proteomes" id="UP000654345">
    <property type="component" value="Unassembled WGS sequence"/>
</dbReference>
<keyword evidence="5" id="KW-1185">Reference proteome</keyword>
<evidence type="ECO:0000259" key="3">
    <source>
        <dbReference type="PROSITE" id="PS50887"/>
    </source>
</evidence>
<dbReference type="InterPro" id="IPR029787">
    <property type="entry name" value="Nucleotide_cyclase"/>
</dbReference>
<feature type="coiled-coil region" evidence="1">
    <location>
        <begin position="47"/>
        <end position="77"/>
    </location>
</feature>
<dbReference type="Pfam" id="PF00990">
    <property type="entry name" value="GGDEF"/>
    <property type="match status" value="1"/>
</dbReference>
<keyword evidence="2" id="KW-1133">Transmembrane helix</keyword>
<evidence type="ECO:0000313" key="5">
    <source>
        <dbReference type="Proteomes" id="UP000654345"/>
    </source>
</evidence>
<keyword evidence="2" id="KW-0812">Transmembrane</keyword>